<keyword evidence="2" id="KW-1185">Reference proteome</keyword>
<gene>
    <name evidence="1" type="ORF">M378DRAFT_19275</name>
</gene>
<dbReference type="AlphaFoldDB" id="A0A0C2VYY7"/>
<name>A0A0C2VYY7_AMAMK</name>
<dbReference type="Proteomes" id="UP000054549">
    <property type="component" value="Unassembled WGS sequence"/>
</dbReference>
<accession>A0A0C2VYY7</accession>
<dbReference type="InParanoid" id="A0A0C2VYY7"/>
<sequence length="62" mass="6815">MATGLKALRLRACGVMIVMLRRMKVAEMAKYGRDFCMHRGGIGDDRDEVWGTEDAAVDGIAV</sequence>
<dbReference type="HOGENOM" id="CLU_2903744_0_0_1"/>
<evidence type="ECO:0000313" key="1">
    <source>
        <dbReference type="EMBL" id="KIL54032.1"/>
    </source>
</evidence>
<evidence type="ECO:0000313" key="2">
    <source>
        <dbReference type="Proteomes" id="UP000054549"/>
    </source>
</evidence>
<proteinExistence type="predicted"/>
<reference evidence="1 2" key="1">
    <citation type="submission" date="2014-04" db="EMBL/GenBank/DDBJ databases">
        <title>Evolutionary Origins and Diversification of the Mycorrhizal Mutualists.</title>
        <authorList>
            <consortium name="DOE Joint Genome Institute"/>
            <consortium name="Mycorrhizal Genomics Consortium"/>
            <person name="Kohler A."/>
            <person name="Kuo A."/>
            <person name="Nagy L.G."/>
            <person name="Floudas D."/>
            <person name="Copeland A."/>
            <person name="Barry K.W."/>
            <person name="Cichocki N."/>
            <person name="Veneault-Fourrey C."/>
            <person name="LaButti K."/>
            <person name="Lindquist E.A."/>
            <person name="Lipzen A."/>
            <person name="Lundell T."/>
            <person name="Morin E."/>
            <person name="Murat C."/>
            <person name="Riley R."/>
            <person name="Ohm R."/>
            <person name="Sun H."/>
            <person name="Tunlid A."/>
            <person name="Henrissat B."/>
            <person name="Grigoriev I.V."/>
            <person name="Hibbett D.S."/>
            <person name="Martin F."/>
        </authorList>
    </citation>
    <scope>NUCLEOTIDE SEQUENCE [LARGE SCALE GENOMIC DNA]</scope>
    <source>
        <strain evidence="1 2">Koide BX008</strain>
    </source>
</reference>
<protein>
    <submittedName>
        <fullName evidence="1">Uncharacterized protein</fullName>
    </submittedName>
</protein>
<dbReference type="EMBL" id="KN819010">
    <property type="protein sequence ID" value="KIL54032.1"/>
    <property type="molecule type" value="Genomic_DNA"/>
</dbReference>
<organism evidence="1 2">
    <name type="scientific">Amanita muscaria (strain Koide BX008)</name>
    <dbReference type="NCBI Taxonomy" id="946122"/>
    <lineage>
        <taxon>Eukaryota</taxon>
        <taxon>Fungi</taxon>
        <taxon>Dikarya</taxon>
        <taxon>Basidiomycota</taxon>
        <taxon>Agaricomycotina</taxon>
        <taxon>Agaricomycetes</taxon>
        <taxon>Agaricomycetidae</taxon>
        <taxon>Agaricales</taxon>
        <taxon>Pluteineae</taxon>
        <taxon>Amanitaceae</taxon>
        <taxon>Amanita</taxon>
    </lineage>
</organism>